<dbReference type="PANTHER" id="PTHR43697:SF1">
    <property type="entry name" value="SERINE--TRNA LIGASE"/>
    <property type="match status" value="1"/>
</dbReference>
<keyword evidence="5 12" id="KW-0436">Ligase</keyword>
<comment type="function">
    <text evidence="12">Catalyzes the attachment of serine to tRNA(Ser). Is also able to aminoacylate tRNA(Sec) with serine, to form the misacylated tRNA L-seryl-tRNA(Sec), which will be further converted into selenocysteinyl-tRNA(Sec).</text>
</comment>
<evidence type="ECO:0000256" key="11">
    <source>
        <dbReference type="ARBA" id="ARBA00048823"/>
    </source>
</evidence>
<keyword evidence="15" id="KW-0175">Coiled coil</keyword>
<evidence type="ECO:0000256" key="8">
    <source>
        <dbReference type="ARBA" id="ARBA00022917"/>
    </source>
</evidence>
<gene>
    <name evidence="12" type="primary">serS</name>
    <name evidence="17" type="ORF">HMPREF9698_00512</name>
</gene>
<dbReference type="HOGENOM" id="CLU_023797_1_1_9"/>
<evidence type="ECO:0000256" key="9">
    <source>
        <dbReference type="ARBA" id="ARBA00023146"/>
    </source>
</evidence>
<dbReference type="PROSITE" id="PS50862">
    <property type="entry name" value="AA_TRNA_LIGASE_II"/>
    <property type="match status" value="1"/>
</dbReference>
<accession>K9EDM9</accession>
<evidence type="ECO:0000256" key="15">
    <source>
        <dbReference type="SAM" id="Coils"/>
    </source>
</evidence>
<comment type="subcellular location">
    <subcellularLocation>
        <location evidence="1 12">Cytoplasm</location>
    </subcellularLocation>
</comment>
<dbReference type="GO" id="GO:0004828">
    <property type="term" value="F:serine-tRNA ligase activity"/>
    <property type="evidence" value="ECO:0007669"/>
    <property type="project" value="UniProtKB-UniRule"/>
</dbReference>
<dbReference type="PIRSF" id="PIRSF001529">
    <property type="entry name" value="Ser-tRNA-synth_IIa"/>
    <property type="match status" value="1"/>
</dbReference>
<name>K9EDM9_9LACT</name>
<dbReference type="Proteomes" id="UP000009875">
    <property type="component" value="Unassembled WGS sequence"/>
</dbReference>
<dbReference type="PRINTS" id="PR00981">
    <property type="entry name" value="TRNASYNTHSER"/>
</dbReference>
<dbReference type="PANTHER" id="PTHR43697">
    <property type="entry name" value="SERYL-TRNA SYNTHETASE"/>
    <property type="match status" value="1"/>
</dbReference>
<dbReference type="InterPro" id="IPR010978">
    <property type="entry name" value="tRNA-bd_arm"/>
</dbReference>
<dbReference type="CDD" id="cd00770">
    <property type="entry name" value="SerRS_core"/>
    <property type="match status" value="1"/>
</dbReference>
<dbReference type="Gene3D" id="3.30.930.10">
    <property type="entry name" value="Bira Bifunctional Protein, Domain 2"/>
    <property type="match status" value="1"/>
</dbReference>
<dbReference type="InterPro" id="IPR045864">
    <property type="entry name" value="aa-tRNA-synth_II/BPL/LPL"/>
</dbReference>
<feature type="binding site" evidence="13">
    <location>
        <position position="384"/>
    </location>
    <ligand>
        <name>L-serine</name>
        <dbReference type="ChEBI" id="CHEBI:33384"/>
    </ligand>
</feature>
<comment type="subunit">
    <text evidence="12">Homodimer. The tRNA molecule binds across the dimer.</text>
</comment>
<dbReference type="Gene3D" id="1.10.287.40">
    <property type="entry name" value="Serine-tRNA synthetase, tRNA binding domain"/>
    <property type="match status" value="1"/>
</dbReference>
<dbReference type="InterPro" id="IPR002317">
    <property type="entry name" value="Ser-tRNA-ligase_type_1"/>
</dbReference>
<evidence type="ECO:0000256" key="4">
    <source>
        <dbReference type="ARBA" id="ARBA00022490"/>
    </source>
</evidence>
<dbReference type="SUPFAM" id="SSF55681">
    <property type="entry name" value="Class II aaRS and biotin synthetases"/>
    <property type="match status" value="1"/>
</dbReference>
<feature type="binding site" evidence="13">
    <location>
        <position position="264"/>
    </location>
    <ligand>
        <name>L-serine</name>
        <dbReference type="ChEBI" id="CHEBI:33384"/>
    </ligand>
</feature>
<dbReference type="GO" id="GO:0005737">
    <property type="term" value="C:cytoplasm"/>
    <property type="evidence" value="ECO:0007669"/>
    <property type="project" value="UniProtKB-SubCell"/>
</dbReference>
<reference evidence="17 18" key="1">
    <citation type="submission" date="2012-09" db="EMBL/GenBank/DDBJ databases">
        <title>The Genome Sequence of Alloiococcus otitis ATCC 51267.</title>
        <authorList>
            <consortium name="The Broad Institute Genome Sequencing Platform"/>
            <person name="Earl A."/>
            <person name="Ward D."/>
            <person name="Feldgarden M."/>
            <person name="Gevers D."/>
            <person name="Huys G."/>
            <person name="Walker B."/>
            <person name="Young S.K."/>
            <person name="Zeng Q."/>
            <person name="Gargeya S."/>
            <person name="Fitzgerald M."/>
            <person name="Haas B."/>
            <person name="Abouelleil A."/>
            <person name="Alvarado L."/>
            <person name="Arachchi H.M."/>
            <person name="Berlin A.M."/>
            <person name="Chapman S.B."/>
            <person name="Goldberg J."/>
            <person name="Griggs A."/>
            <person name="Gujja S."/>
            <person name="Hansen M."/>
            <person name="Howarth C."/>
            <person name="Imamovic A."/>
            <person name="Larimer J."/>
            <person name="McCowen C."/>
            <person name="Montmayeur A."/>
            <person name="Murphy C."/>
            <person name="Neiman D."/>
            <person name="Pearson M."/>
            <person name="Priest M."/>
            <person name="Roberts A."/>
            <person name="Saif S."/>
            <person name="Shea T."/>
            <person name="Sisk P."/>
            <person name="Sykes S."/>
            <person name="Wortman J."/>
            <person name="Nusbaum C."/>
            <person name="Birren B."/>
        </authorList>
    </citation>
    <scope>NUCLEOTIDE SEQUENCE [LARGE SCALE GENOMIC DNA]</scope>
    <source>
        <strain evidence="17 18">ATCC 51267</strain>
    </source>
</reference>
<evidence type="ECO:0000256" key="10">
    <source>
        <dbReference type="ARBA" id="ARBA00047929"/>
    </source>
</evidence>
<evidence type="ECO:0000256" key="6">
    <source>
        <dbReference type="ARBA" id="ARBA00022741"/>
    </source>
</evidence>
<dbReference type="HAMAP" id="MF_00176">
    <property type="entry name" value="Ser_tRNA_synth_type1"/>
    <property type="match status" value="1"/>
</dbReference>
<keyword evidence="6 12" id="KW-0547">Nucleotide-binding</keyword>
<keyword evidence="18" id="KW-1185">Reference proteome</keyword>
<comment type="catalytic activity">
    <reaction evidence="11 12">
        <text>tRNA(Ser) + L-serine + ATP = L-seryl-tRNA(Ser) + AMP + diphosphate + H(+)</text>
        <dbReference type="Rhea" id="RHEA:12292"/>
        <dbReference type="Rhea" id="RHEA-COMP:9669"/>
        <dbReference type="Rhea" id="RHEA-COMP:9703"/>
        <dbReference type="ChEBI" id="CHEBI:15378"/>
        <dbReference type="ChEBI" id="CHEBI:30616"/>
        <dbReference type="ChEBI" id="CHEBI:33019"/>
        <dbReference type="ChEBI" id="CHEBI:33384"/>
        <dbReference type="ChEBI" id="CHEBI:78442"/>
        <dbReference type="ChEBI" id="CHEBI:78533"/>
        <dbReference type="ChEBI" id="CHEBI:456215"/>
        <dbReference type="EC" id="6.1.1.11"/>
    </reaction>
</comment>
<feature type="binding site" evidence="12">
    <location>
        <position position="386"/>
    </location>
    <ligand>
        <name>L-serine</name>
        <dbReference type="ChEBI" id="CHEBI:33384"/>
    </ligand>
</feature>
<evidence type="ECO:0000313" key="18">
    <source>
        <dbReference type="Proteomes" id="UP000009875"/>
    </source>
</evidence>
<comment type="caution">
    <text evidence="17">The sequence shown here is derived from an EMBL/GenBank/DDBJ whole genome shotgun (WGS) entry which is preliminary data.</text>
</comment>
<dbReference type="Pfam" id="PF02403">
    <property type="entry name" value="Seryl_tRNA_N"/>
    <property type="match status" value="1"/>
</dbReference>
<feature type="binding site" evidence="12 13">
    <location>
        <position position="287"/>
    </location>
    <ligand>
        <name>L-serine</name>
        <dbReference type="ChEBI" id="CHEBI:33384"/>
    </ligand>
</feature>
<dbReference type="InterPro" id="IPR033729">
    <property type="entry name" value="SerRS_core"/>
</dbReference>
<evidence type="ECO:0000256" key="14">
    <source>
        <dbReference type="PIRSR" id="PIRSR001529-2"/>
    </source>
</evidence>
<keyword evidence="8 12" id="KW-0648">Protein biosynthesis</keyword>
<dbReference type="GO" id="GO:0006434">
    <property type="term" value="P:seryl-tRNA aminoacylation"/>
    <property type="evidence" value="ECO:0007669"/>
    <property type="project" value="UniProtKB-UniRule"/>
</dbReference>
<dbReference type="GO" id="GO:0016740">
    <property type="term" value="F:transferase activity"/>
    <property type="evidence" value="ECO:0007669"/>
    <property type="project" value="UniProtKB-ARBA"/>
</dbReference>
<dbReference type="EC" id="6.1.1.11" evidence="12"/>
<dbReference type="NCBIfam" id="TIGR00414">
    <property type="entry name" value="serS"/>
    <property type="match status" value="1"/>
</dbReference>
<evidence type="ECO:0000313" key="17">
    <source>
        <dbReference type="EMBL" id="EKU93946.1"/>
    </source>
</evidence>
<evidence type="ECO:0000256" key="3">
    <source>
        <dbReference type="ARBA" id="ARBA00010728"/>
    </source>
</evidence>
<comment type="similarity">
    <text evidence="3 12">Belongs to the class-II aminoacyl-tRNA synthetase family. Type-1 seryl-tRNA synthetase subfamily.</text>
</comment>
<sequence>MLDIKAMRTQPDHYKKLLESRGVSSDQVDHLLALDQKRREFIQRSESLKKERNEVTKQISEKKRNNEDAQEAIDNMKKVGQDIKSVDSDLAQVEDQIFDLASGIPNIPHESVPVGPGEEDNVEVRRWGDDLIPQFDGQPKAHWDIGTDLGILDFERATKVASSRFVYYRKLGARLERALYNFMLDKHVDQEGYEEVIPPYLANDQTMYGTGQFPKFKEDVYQVDGHSLTLIPTSEVPLTNFYQDEILEEEDLPQYLTALTPSYRSESGSAGRDTRGIIRLHQFNKVEMVKFSKPEDSFDELEKMVANAEGILQDLKLPYRVITLSTGDMGFSATKTYDLEVWIPAQNTYREISSCSNCGDFQARRAKIRYRRDEGQIDYVHTLNGSGLAVGRTVAAILENYQQPDGSVKIPDVLVPYMNNIKYIK</sequence>
<dbReference type="Pfam" id="PF00587">
    <property type="entry name" value="tRNA-synt_2b"/>
    <property type="match status" value="1"/>
</dbReference>
<keyword evidence="4 12" id="KW-0963">Cytoplasm</keyword>
<dbReference type="SUPFAM" id="SSF46589">
    <property type="entry name" value="tRNA-binding arm"/>
    <property type="match status" value="1"/>
</dbReference>
<comment type="domain">
    <text evidence="12">Consists of two distinct domains, a catalytic core and a N-terminal extension that is involved in tRNA binding.</text>
</comment>
<feature type="binding site" evidence="12 14">
    <location>
        <begin position="351"/>
        <end position="354"/>
    </location>
    <ligand>
        <name>ATP</name>
        <dbReference type="ChEBI" id="CHEBI:30616"/>
    </ligand>
</feature>
<proteinExistence type="inferred from homology"/>
<dbReference type="GO" id="GO:0140096">
    <property type="term" value="F:catalytic activity, acting on a protein"/>
    <property type="evidence" value="ECO:0007669"/>
    <property type="project" value="UniProtKB-ARBA"/>
</dbReference>
<keyword evidence="7 12" id="KW-0067">ATP-binding</keyword>
<dbReference type="OrthoDB" id="9804647at2"/>
<evidence type="ECO:0000256" key="7">
    <source>
        <dbReference type="ARBA" id="ARBA00022840"/>
    </source>
</evidence>
<feature type="binding site" evidence="13">
    <location>
        <position position="233"/>
    </location>
    <ligand>
        <name>L-serine</name>
        <dbReference type="ChEBI" id="CHEBI:33384"/>
    </ligand>
</feature>
<evidence type="ECO:0000256" key="12">
    <source>
        <dbReference type="HAMAP-Rule" id="MF_00176"/>
    </source>
</evidence>
<dbReference type="InterPro" id="IPR042103">
    <property type="entry name" value="SerRS_1_N_sf"/>
</dbReference>
<dbReference type="STRING" id="883081.HMPREF9698_00512"/>
<dbReference type="GO" id="GO:0005524">
    <property type="term" value="F:ATP binding"/>
    <property type="evidence" value="ECO:0007669"/>
    <property type="project" value="UniProtKB-UniRule"/>
</dbReference>
<dbReference type="InterPro" id="IPR002314">
    <property type="entry name" value="aa-tRNA-synt_IIb"/>
</dbReference>
<evidence type="ECO:0000256" key="13">
    <source>
        <dbReference type="PIRSR" id="PIRSR001529-1"/>
    </source>
</evidence>
<dbReference type="EMBL" id="AGXA01000010">
    <property type="protein sequence ID" value="EKU93946.1"/>
    <property type="molecule type" value="Genomic_DNA"/>
</dbReference>
<evidence type="ECO:0000256" key="2">
    <source>
        <dbReference type="ARBA" id="ARBA00005045"/>
    </source>
</evidence>
<dbReference type="InterPro" id="IPR015866">
    <property type="entry name" value="Ser-tRNA-synth_1_N"/>
</dbReference>
<organism evidence="17 18">
    <name type="scientific">Alloiococcus otitis ATCC 51267</name>
    <dbReference type="NCBI Taxonomy" id="883081"/>
    <lineage>
        <taxon>Bacteria</taxon>
        <taxon>Bacillati</taxon>
        <taxon>Bacillota</taxon>
        <taxon>Bacilli</taxon>
        <taxon>Lactobacillales</taxon>
        <taxon>Carnobacteriaceae</taxon>
        <taxon>Alloiococcus</taxon>
    </lineage>
</organism>
<dbReference type="InterPro" id="IPR006195">
    <property type="entry name" value="aa-tRNA-synth_II"/>
</dbReference>
<feature type="binding site" evidence="12 14">
    <location>
        <begin position="264"/>
        <end position="266"/>
    </location>
    <ligand>
        <name>ATP</name>
        <dbReference type="ChEBI" id="CHEBI:30616"/>
    </ligand>
</feature>
<dbReference type="PATRIC" id="fig|883081.3.peg.511"/>
<evidence type="ECO:0000259" key="16">
    <source>
        <dbReference type="PROSITE" id="PS50862"/>
    </source>
</evidence>
<dbReference type="UniPathway" id="UPA00906">
    <property type="reaction ID" value="UER00895"/>
</dbReference>
<comment type="pathway">
    <text evidence="2 12">Aminoacyl-tRNA biosynthesis; selenocysteinyl-tRNA(Sec) biosynthesis; L-seryl-tRNA(Sec) from L-serine and tRNA(Sec): step 1/1.</text>
</comment>
<protein>
    <recommendedName>
        <fullName evidence="12">Serine--tRNA ligase</fullName>
        <ecNumber evidence="12">6.1.1.11</ecNumber>
    </recommendedName>
    <alternativeName>
        <fullName evidence="12">Seryl-tRNA synthetase</fullName>
        <shortName evidence="12">SerRS</shortName>
    </alternativeName>
    <alternativeName>
        <fullName evidence="12">Seryl-tRNA(Ser/Sec) synthetase</fullName>
    </alternativeName>
</protein>
<feature type="domain" description="Aminoacyl-transfer RNA synthetases class-II family profile" evidence="16">
    <location>
        <begin position="174"/>
        <end position="411"/>
    </location>
</feature>
<comment type="caution">
    <text evidence="12">Lacks conserved residue(s) required for the propagation of feature annotation.</text>
</comment>
<comment type="catalytic activity">
    <reaction evidence="10 12">
        <text>tRNA(Sec) + L-serine + ATP = L-seryl-tRNA(Sec) + AMP + diphosphate + H(+)</text>
        <dbReference type="Rhea" id="RHEA:42580"/>
        <dbReference type="Rhea" id="RHEA-COMP:9742"/>
        <dbReference type="Rhea" id="RHEA-COMP:10128"/>
        <dbReference type="ChEBI" id="CHEBI:15378"/>
        <dbReference type="ChEBI" id="CHEBI:30616"/>
        <dbReference type="ChEBI" id="CHEBI:33019"/>
        <dbReference type="ChEBI" id="CHEBI:33384"/>
        <dbReference type="ChEBI" id="CHEBI:78442"/>
        <dbReference type="ChEBI" id="CHEBI:78533"/>
        <dbReference type="ChEBI" id="CHEBI:456215"/>
        <dbReference type="EC" id="6.1.1.11"/>
    </reaction>
</comment>
<dbReference type="eggNOG" id="COG0172">
    <property type="taxonomic scope" value="Bacteria"/>
</dbReference>
<feature type="coiled-coil region" evidence="15">
    <location>
        <begin position="38"/>
        <end position="79"/>
    </location>
</feature>
<evidence type="ECO:0000256" key="5">
    <source>
        <dbReference type="ARBA" id="ARBA00022598"/>
    </source>
</evidence>
<feature type="binding site" evidence="12">
    <location>
        <begin position="233"/>
        <end position="235"/>
    </location>
    <ligand>
        <name>L-serine</name>
        <dbReference type="ChEBI" id="CHEBI:33384"/>
    </ligand>
</feature>
<dbReference type="RefSeq" id="WP_003777077.1">
    <property type="nucleotide sequence ID" value="NZ_JH992958.1"/>
</dbReference>
<dbReference type="AlphaFoldDB" id="K9EDM9"/>
<dbReference type="GO" id="GO:0016260">
    <property type="term" value="P:selenocysteine biosynthetic process"/>
    <property type="evidence" value="ECO:0007669"/>
    <property type="project" value="UniProtKB-UniRule"/>
</dbReference>
<keyword evidence="9 12" id="KW-0030">Aminoacyl-tRNA synthetase</keyword>
<evidence type="ECO:0000256" key="1">
    <source>
        <dbReference type="ARBA" id="ARBA00004496"/>
    </source>
</evidence>